<sequence>MDRQAAQEYAAAMSYTQNQQQQYGGFAPQPQQYPQPQFPGPQYIPSHHSALPQYPSFPSHPVPPSQQPGPHQFYSHPPPPYAGGPHHQQSPPPFGLPHHLPPPHFVPHHHPPPPVGPPADPELQKRIDKLVEYTAKNGPEFEIMIREKQHDNPDYAFLFGGEGHGYYKYRLFLIGGSHFNSPPPYPHMVAHAAGPPQMAHQVPHNHPYYEHQSQSQAPSFFEPRPFKGLAGALPSDVVAELEDVLMGLSGTKESIKGAKAWFIQRAPFAPALAEALRDRVFAMDDPERQLHIIFLVNDILFESLQHRTNPHELDNEALALLPVLGAMLSRVYNNPINREANQSRLQKIVQFWASKEVFDQSTISILEREMKAGTTIAHAPVDIPMPMPSGFQQQPQSWQSENSQHENQLTHNISIPPAHIPPYSLPTQLPFPASVAASISVSMQPALPITSLTTTTPIQADPNPPPYPLFPPGLIPGMVRKMQIGSGVPYSPLSPLDIPTMIPPSLVPQSEILERVSKYFREIGETNPSEGPMRRDETDDGYDNFERDMEERENLIRKGGACIPPPPNLQTVDPETGMCPDGSVPGSGSTGSGRLGLGALSDPNERSQYDDVYSSYRKQRSTSYHSTISARSTTR</sequence>
<dbReference type="SMART" id="SM00582">
    <property type="entry name" value="RPR"/>
    <property type="match status" value="1"/>
</dbReference>
<dbReference type="GO" id="GO:0003723">
    <property type="term" value="F:RNA binding"/>
    <property type="evidence" value="ECO:0007669"/>
    <property type="project" value="InterPro"/>
</dbReference>
<keyword evidence="6" id="KW-1185">Reference proteome</keyword>
<feature type="compositionally biased region" description="Pro residues" evidence="2">
    <location>
        <begin position="90"/>
        <end position="105"/>
    </location>
</feature>
<dbReference type="InterPro" id="IPR035967">
    <property type="entry name" value="SWAP/Surp_sf"/>
</dbReference>
<gene>
    <name evidence="5" type="ORF">FCM35_KLT17641</name>
</gene>
<proteinExistence type="predicted"/>
<comment type="caution">
    <text evidence="5">The sequence shown here is derived from an EMBL/GenBank/DDBJ whole genome shotgun (WGS) entry which is preliminary data.</text>
</comment>
<dbReference type="GO" id="GO:0048471">
    <property type="term" value="C:perinuclear region of cytoplasm"/>
    <property type="evidence" value="ECO:0007669"/>
    <property type="project" value="TreeGrafter"/>
</dbReference>
<dbReference type="AlphaFoldDB" id="A0A833RM81"/>
<dbReference type="GO" id="GO:0006874">
    <property type="term" value="P:intracellular calcium ion homeostasis"/>
    <property type="evidence" value="ECO:0007669"/>
    <property type="project" value="TreeGrafter"/>
</dbReference>
<dbReference type="GO" id="GO:0006397">
    <property type="term" value="P:mRNA processing"/>
    <property type="evidence" value="ECO:0007669"/>
    <property type="project" value="UniProtKB-KW"/>
</dbReference>
<feature type="region of interest" description="Disordered" evidence="2">
    <location>
        <begin position="1"/>
        <end position="122"/>
    </location>
</feature>
<dbReference type="SUPFAM" id="SSF109905">
    <property type="entry name" value="Surp module (SWAP domain)"/>
    <property type="match status" value="1"/>
</dbReference>
<dbReference type="Gene3D" id="1.10.10.790">
    <property type="entry name" value="Surp module"/>
    <property type="match status" value="1"/>
</dbReference>
<dbReference type="InterPro" id="IPR008942">
    <property type="entry name" value="ENTH_VHS"/>
</dbReference>
<reference evidence="5" key="1">
    <citation type="submission" date="2020-01" db="EMBL/GenBank/DDBJ databases">
        <title>Genome sequence of Kobresia littledalei, the first chromosome-level genome in the family Cyperaceae.</title>
        <authorList>
            <person name="Qu G."/>
        </authorList>
    </citation>
    <scope>NUCLEOTIDE SEQUENCE</scope>
    <source>
        <strain evidence="5">C.B.Clarke</strain>
        <tissue evidence="5">Leaf</tissue>
    </source>
</reference>
<feature type="domain" description="CID" evidence="4">
    <location>
        <begin position="233"/>
        <end position="374"/>
    </location>
</feature>
<dbReference type="PROSITE" id="PS50128">
    <property type="entry name" value="SURP"/>
    <property type="match status" value="1"/>
</dbReference>
<dbReference type="Pfam" id="PF04818">
    <property type="entry name" value="CID"/>
    <property type="match status" value="1"/>
</dbReference>
<evidence type="ECO:0000259" key="4">
    <source>
        <dbReference type="PROSITE" id="PS51391"/>
    </source>
</evidence>
<evidence type="ECO:0000256" key="2">
    <source>
        <dbReference type="SAM" id="MobiDB-lite"/>
    </source>
</evidence>
<feature type="compositionally biased region" description="Polar residues" evidence="2">
    <location>
        <begin position="621"/>
        <end position="635"/>
    </location>
</feature>
<dbReference type="InterPro" id="IPR000061">
    <property type="entry name" value="Surp"/>
</dbReference>
<feature type="compositionally biased region" description="Low complexity" evidence="2">
    <location>
        <begin position="19"/>
        <end position="30"/>
    </location>
</feature>
<dbReference type="EMBL" id="SWLB01000006">
    <property type="protein sequence ID" value="KAF3337054.1"/>
    <property type="molecule type" value="Genomic_DNA"/>
</dbReference>
<keyword evidence="1" id="KW-0507">mRNA processing</keyword>
<dbReference type="Pfam" id="PF01805">
    <property type="entry name" value="Surp"/>
    <property type="match status" value="1"/>
</dbReference>
<dbReference type="PANTHER" id="PTHR12323:SF0">
    <property type="entry name" value="CALCIUM HOMEOSTASIS ENDOPLASMIC RETICULUM PROTEIN"/>
    <property type="match status" value="1"/>
</dbReference>
<dbReference type="Proteomes" id="UP000623129">
    <property type="component" value="Unassembled WGS sequence"/>
</dbReference>
<accession>A0A833RM81</accession>
<name>A0A833RM81_9POAL</name>
<evidence type="ECO:0000313" key="5">
    <source>
        <dbReference type="EMBL" id="KAF3337054.1"/>
    </source>
</evidence>
<evidence type="ECO:0000256" key="1">
    <source>
        <dbReference type="ARBA" id="ARBA00022664"/>
    </source>
</evidence>
<dbReference type="InterPro" id="IPR006569">
    <property type="entry name" value="CID_dom"/>
</dbReference>
<dbReference type="Gene3D" id="1.25.40.90">
    <property type="match status" value="1"/>
</dbReference>
<dbReference type="InterPro" id="IPR056922">
    <property type="entry name" value="SWAP1_C"/>
</dbReference>
<dbReference type="GO" id="GO:0005634">
    <property type="term" value="C:nucleus"/>
    <property type="evidence" value="ECO:0007669"/>
    <property type="project" value="UniProtKB-ARBA"/>
</dbReference>
<dbReference type="SMART" id="SM00648">
    <property type="entry name" value="SWAP"/>
    <property type="match status" value="1"/>
</dbReference>
<evidence type="ECO:0000259" key="3">
    <source>
        <dbReference type="PROSITE" id="PS50128"/>
    </source>
</evidence>
<dbReference type="OrthoDB" id="21470at2759"/>
<feature type="region of interest" description="Disordered" evidence="2">
    <location>
        <begin position="571"/>
        <end position="635"/>
    </location>
</feature>
<dbReference type="Pfam" id="PF25123">
    <property type="entry name" value="SWAP1_C"/>
    <property type="match status" value="1"/>
</dbReference>
<evidence type="ECO:0000313" key="6">
    <source>
        <dbReference type="Proteomes" id="UP000623129"/>
    </source>
</evidence>
<feature type="compositionally biased region" description="Pro residues" evidence="2">
    <location>
        <begin position="58"/>
        <end position="67"/>
    </location>
</feature>
<organism evidence="5 6">
    <name type="scientific">Carex littledalei</name>
    <dbReference type="NCBI Taxonomy" id="544730"/>
    <lineage>
        <taxon>Eukaryota</taxon>
        <taxon>Viridiplantae</taxon>
        <taxon>Streptophyta</taxon>
        <taxon>Embryophyta</taxon>
        <taxon>Tracheophyta</taxon>
        <taxon>Spermatophyta</taxon>
        <taxon>Magnoliopsida</taxon>
        <taxon>Liliopsida</taxon>
        <taxon>Poales</taxon>
        <taxon>Cyperaceae</taxon>
        <taxon>Cyperoideae</taxon>
        <taxon>Cariceae</taxon>
        <taxon>Carex</taxon>
        <taxon>Carex subgen. Euthyceras</taxon>
    </lineage>
</organism>
<dbReference type="PANTHER" id="PTHR12323">
    <property type="entry name" value="SR-RELATED CTD ASSOCIATED FACTOR 6"/>
    <property type="match status" value="1"/>
</dbReference>
<protein>
    <submittedName>
        <fullName evidence="5">Calcium homeostasis endoplasmic reticulum protein-like protein</fullName>
    </submittedName>
</protein>
<feature type="domain" description="SURP motif" evidence="3">
    <location>
        <begin position="126"/>
        <end position="170"/>
    </location>
</feature>
<dbReference type="PROSITE" id="PS51391">
    <property type="entry name" value="CID"/>
    <property type="match status" value="1"/>
</dbReference>